<sequence length="471" mass="54890">MDSFAIDFQDTETLDFVDSEVVDDDLSVNLYDDEFQLYQIEGTRDSFTLEYMKDVLAFVDSGTYSFNTIQHRFRRVRHQRYISRFREYVNQQGTTSVKCKEVTNYTMQKFKNARENLLPVHDIDLRRWAMDKAREIQFINFNASRAWVLNLKNENKIVSRKITHVVTRHNERDQQAIMSSATNFLNEINGKIANYNKDYIFNTDQSGFKYTFYSTRTLSNAGESNTSVLVDSTNATTHSFTIQVMISLSGKVMEPFYICLQESGGTFGPRVSQNLFNPGNCVINCSNSGKMTKQLVRHWGEQCLKPVCEENSLLLLDSWTGQSDNNLFNFDNVVVEIGRIPPKTTPLIQPLDVYFFRQWKIFVRKIYDRVALDKLDYDLKNRNSVIRIHCLIHNQLKAPVFQKMIQYAWFKSGYISDFEGPFQNVNEVCFDVIAESCVIDLSQCTKGVFIRCAYCRNTLCFKHFYNGRCFH</sequence>
<keyword evidence="4" id="KW-1185">Reference proteome</keyword>
<dbReference type="Proteomes" id="UP000285301">
    <property type="component" value="Unassembled WGS sequence"/>
</dbReference>
<accession>A0A443QBM5</accession>
<feature type="domain" description="Transposase Tc5 C-terminal" evidence="2">
    <location>
        <begin position="409"/>
        <end position="465"/>
    </location>
</feature>
<feature type="domain" description="DDE-1" evidence="1">
    <location>
        <begin position="275"/>
        <end position="392"/>
    </location>
</feature>
<evidence type="ECO:0000313" key="3">
    <source>
        <dbReference type="EMBL" id="RWS00424.1"/>
    </source>
</evidence>
<dbReference type="InterPro" id="IPR004875">
    <property type="entry name" value="DDE_SF_endonuclease_dom"/>
</dbReference>
<dbReference type="InterPro" id="IPR007350">
    <property type="entry name" value="Transposase_Tc5_C"/>
</dbReference>
<evidence type="ECO:0000313" key="4">
    <source>
        <dbReference type="Proteomes" id="UP000285301"/>
    </source>
</evidence>
<comment type="caution">
    <text evidence="3">The sequence shown here is derived from an EMBL/GenBank/DDBJ whole genome shotgun (WGS) entry which is preliminary data.</text>
</comment>
<evidence type="ECO:0000259" key="2">
    <source>
        <dbReference type="Pfam" id="PF04236"/>
    </source>
</evidence>
<reference evidence="3 4" key="1">
    <citation type="journal article" date="2018" name="Gigascience">
        <title>Genomes of trombidid mites reveal novel predicted allergens and laterally-transferred genes associated with secondary metabolism.</title>
        <authorList>
            <person name="Dong X."/>
            <person name="Chaisiri K."/>
            <person name="Xia D."/>
            <person name="Armstrong S.D."/>
            <person name="Fang Y."/>
            <person name="Donnelly M.J."/>
            <person name="Kadowaki T."/>
            <person name="McGarry J.W."/>
            <person name="Darby A.C."/>
            <person name="Makepeace B.L."/>
        </authorList>
    </citation>
    <scope>NUCLEOTIDE SEQUENCE [LARGE SCALE GENOMIC DNA]</scope>
    <source>
        <strain evidence="3">UoL-WK</strain>
    </source>
</reference>
<protein>
    <recommendedName>
        <fullName evidence="5">HTH CENPB-type domain-containing protein</fullName>
    </recommendedName>
</protein>
<dbReference type="Pfam" id="PF03184">
    <property type="entry name" value="DDE_1"/>
    <property type="match status" value="1"/>
</dbReference>
<dbReference type="OrthoDB" id="6538128at2759"/>
<evidence type="ECO:0008006" key="5">
    <source>
        <dbReference type="Google" id="ProtNLM"/>
    </source>
</evidence>
<dbReference type="GO" id="GO:0003676">
    <property type="term" value="F:nucleic acid binding"/>
    <property type="evidence" value="ECO:0007669"/>
    <property type="project" value="InterPro"/>
</dbReference>
<dbReference type="Pfam" id="PF04236">
    <property type="entry name" value="Transp_Tc5_C"/>
    <property type="match status" value="1"/>
</dbReference>
<gene>
    <name evidence="3" type="ORF">B4U79_05620</name>
</gene>
<name>A0A443QBM5_9ACAR</name>
<proteinExistence type="predicted"/>
<dbReference type="AlphaFoldDB" id="A0A443QBM5"/>
<evidence type="ECO:0000259" key="1">
    <source>
        <dbReference type="Pfam" id="PF03184"/>
    </source>
</evidence>
<dbReference type="EMBL" id="NCKU01011478">
    <property type="protein sequence ID" value="RWS00424.1"/>
    <property type="molecule type" value="Genomic_DNA"/>
</dbReference>
<organism evidence="3 4">
    <name type="scientific">Dinothrombium tinctorium</name>
    <dbReference type="NCBI Taxonomy" id="1965070"/>
    <lineage>
        <taxon>Eukaryota</taxon>
        <taxon>Metazoa</taxon>
        <taxon>Ecdysozoa</taxon>
        <taxon>Arthropoda</taxon>
        <taxon>Chelicerata</taxon>
        <taxon>Arachnida</taxon>
        <taxon>Acari</taxon>
        <taxon>Acariformes</taxon>
        <taxon>Trombidiformes</taxon>
        <taxon>Prostigmata</taxon>
        <taxon>Anystina</taxon>
        <taxon>Parasitengona</taxon>
        <taxon>Trombidioidea</taxon>
        <taxon>Trombidiidae</taxon>
        <taxon>Dinothrombium</taxon>
    </lineage>
</organism>